<sequence length="169" mass="18499">MPKTDDAQNAVRGLIRTSGPAPVHLWDPPFCGMIDMRIDREGVWHHEGRPITRPALVQLFSNILKREGEGYVLVTPVEKVGITVEDVPFVVIDAHVAGAGIDLITQVGDRVPLTGLRMAGDVPYAPIRGGMEGRIDRKTFYRLVDLAVEEDGRIGLRTDRFIPIGPAAA</sequence>
<organism evidence="3 4">
    <name type="scientific">Falsirhodobacter algicola</name>
    <dbReference type="NCBI Taxonomy" id="2692330"/>
    <lineage>
        <taxon>Bacteria</taxon>
        <taxon>Pseudomonadati</taxon>
        <taxon>Pseudomonadota</taxon>
        <taxon>Alphaproteobacteria</taxon>
        <taxon>Rhodobacterales</taxon>
        <taxon>Paracoccaceae</taxon>
        <taxon>Falsirhodobacter</taxon>
    </lineage>
</organism>
<evidence type="ECO:0000259" key="2">
    <source>
        <dbReference type="Pfam" id="PF21028"/>
    </source>
</evidence>
<feature type="domain" description="DUF1285" evidence="2">
    <location>
        <begin position="88"/>
        <end position="152"/>
    </location>
</feature>
<protein>
    <submittedName>
        <fullName evidence="3">DUF1285 domain-containing protein</fullName>
    </submittedName>
</protein>
<dbReference type="Gene3D" id="3.10.540.10">
    <property type="entry name" value="duf1285 like domain"/>
    <property type="match status" value="1"/>
</dbReference>
<dbReference type="Pfam" id="PF06938">
    <property type="entry name" value="DUF1285_N"/>
    <property type="match status" value="1"/>
</dbReference>
<feature type="domain" description="DUF1285" evidence="1">
    <location>
        <begin position="21"/>
        <end position="87"/>
    </location>
</feature>
<proteinExistence type="predicted"/>
<dbReference type="Proteomes" id="UP000679284">
    <property type="component" value="Chromosome"/>
</dbReference>
<dbReference type="KEGG" id="fap:GR316_10330"/>
<name>A0A8J8SL40_9RHOB</name>
<evidence type="ECO:0000259" key="1">
    <source>
        <dbReference type="Pfam" id="PF06938"/>
    </source>
</evidence>
<dbReference type="Pfam" id="PF21028">
    <property type="entry name" value="DUF1285_C"/>
    <property type="match status" value="1"/>
</dbReference>
<accession>A0A8J8SL40</accession>
<evidence type="ECO:0000313" key="4">
    <source>
        <dbReference type="Proteomes" id="UP000679284"/>
    </source>
</evidence>
<gene>
    <name evidence="3" type="ORF">GR316_10330</name>
</gene>
<evidence type="ECO:0000313" key="3">
    <source>
        <dbReference type="EMBL" id="QUS36625.1"/>
    </source>
</evidence>
<dbReference type="InterPro" id="IPR048341">
    <property type="entry name" value="DUF1285_N"/>
</dbReference>
<dbReference type="EMBL" id="CP047289">
    <property type="protein sequence ID" value="QUS36625.1"/>
    <property type="molecule type" value="Genomic_DNA"/>
</dbReference>
<dbReference type="InterPro" id="IPR048342">
    <property type="entry name" value="DUF1285_C"/>
</dbReference>
<reference evidence="3" key="1">
    <citation type="submission" date="2020-01" db="EMBL/GenBank/DDBJ databases">
        <authorList>
            <person name="Yang Y."/>
            <person name="Kwon Y.M."/>
        </authorList>
    </citation>
    <scope>NUCLEOTIDE SEQUENCE</scope>
    <source>
        <strain evidence="3">PG104</strain>
    </source>
</reference>
<dbReference type="Gene3D" id="2.30.270.10">
    <property type="entry name" value="duf1285 protein"/>
    <property type="match status" value="1"/>
</dbReference>
<keyword evidence="4" id="KW-1185">Reference proteome</keyword>
<dbReference type="InterPro" id="IPR023361">
    <property type="entry name" value="DUF1285_beta_roll_sf"/>
</dbReference>
<dbReference type="AlphaFoldDB" id="A0A8J8SL40"/>